<sequence>MSNVYVQLNTGAKIPQIGFGTMQAASGVEIAVKNGYRHLDLAPIYQNQKEIGGTLKKLFDSGIVKREDLFLTSKLWNNSHRPEDVPRALEATLSDLGVTYLDLYLVHWPAACARGKALVPEDESRPGYVELDTEVTLVETWKAMIALPKEKVRAIGVSNFTIEHIKGITEATGVIPAANEIEAHPLLPQDELVQYCNEQKIRIIAYASFGNNSINRPLLIENDVVKEVAKKLGITEGQVLLAWGTYRGYCVIPRSVNESRIISNFKHVKLSKEDYERVSSICEEKPVRFNIPYCDALKWDISIFDGPEEKGATHSVKIQ</sequence>
<organism evidence="6 7">
    <name type="scientific">Botryobasidium botryosum (strain FD-172 SS1)</name>
    <dbReference type="NCBI Taxonomy" id="930990"/>
    <lineage>
        <taxon>Eukaryota</taxon>
        <taxon>Fungi</taxon>
        <taxon>Dikarya</taxon>
        <taxon>Basidiomycota</taxon>
        <taxon>Agaricomycotina</taxon>
        <taxon>Agaricomycetes</taxon>
        <taxon>Cantharellales</taxon>
        <taxon>Botryobasidiaceae</taxon>
        <taxon>Botryobasidium</taxon>
    </lineage>
</organism>
<gene>
    <name evidence="6" type="ORF">BOTBODRAFT_69040</name>
</gene>
<accession>A0A067M249</accession>
<dbReference type="InterPro" id="IPR023210">
    <property type="entry name" value="NADP_OxRdtase_dom"/>
</dbReference>
<evidence type="ECO:0000259" key="5">
    <source>
        <dbReference type="Pfam" id="PF00248"/>
    </source>
</evidence>
<dbReference type="FunFam" id="3.20.20.100:FF:000002">
    <property type="entry name" value="2,5-diketo-D-gluconic acid reductase A"/>
    <property type="match status" value="1"/>
</dbReference>
<dbReference type="PIRSF" id="PIRSF000097">
    <property type="entry name" value="AKR"/>
    <property type="match status" value="1"/>
</dbReference>
<dbReference type="SUPFAM" id="SSF51430">
    <property type="entry name" value="NAD(P)-linked oxidoreductase"/>
    <property type="match status" value="1"/>
</dbReference>
<evidence type="ECO:0000313" key="6">
    <source>
        <dbReference type="EMBL" id="KDQ09649.1"/>
    </source>
</evidence>
<feature type="binding site" evidence="3">
    <location>
        <position position="107"/>
    </location>
    <ligand>
        <name>substrate</name>
    </ligand>
</feature>
<dbReference type="InterPro" id="IPR018170">
    <property type="entry name" value="Aldo/ket_reductase_CS"/>
</dbReference>
<dbReference type="AlphaFoldDB" id="A0A067M249"/>
<dbReference type="FunCoup" id="A0A067M249">
    <property type="interactions" value="418"/>
</dbReference>
<dbReference type="Pfam" id="PF00248">
    <property type="entry name" value="Aldo_ket_red"/>
    <property type="match status" value="1"/>
</dbReference>
<proteinExistence type="predicted"/>
<feature type="domain" description="NADP-dependent oxidoreductase" evidence="5">
    <location>
        <begin position="24"/>
        <end position="281"/>
    </location>
</feature>
<dbReference type="EMBL" id="KL198076">
    <property type="protein sequence ID" value="KDQ09649.1"/>
    <property type="molecule type" value="Genomic_DNA"/>
</dbReference>
<dbReference type="InterPro" id="IPR020471">
    <property type="entry name" value="AKR"/>
</dbReference>
<feature type="site" description="Lowers pKa of active site Tyr" evidence="4">
    <location>
        <position position="74"/>
    </location>
</feature>
<evidence type="ECO:0000256" key="1">
    <source>
        <dbReference type="ARBA" id="ARBA00023002"/>
    </source>
</evidence>
<keyword evidence="1" id="KW-0560">Oxidoreductase</keyword>
<dbReference type="Proteomes" id="UP000027195">
    <property type="component" value="Unassembled WGS sequence"/>
</dbReference>
<dbReference type="GO" id="GO:0016616">
    <property type="term" value="F:oxidoreductase activity, acting on the CH-OH group of donors, NAD or NADP as acceptor"/>
    <property type="evidence" value="ECO:0007669"/>
    <property type="project" value="UniProtKB-ARBA"/>
</dbReference>
<name>A0A067M249_BOTB1</name>
<dbReference type="HOGENOM" id="CLU_023205_0_0_1"/>
<dbReference type="PROSITE" id="PS00798">
    <property type="entry name" value="ALDOKETO_REDUCTASE_1"/>
    <property type="match status" value="1"/>
</dbReference>
<dbReference type="STRING" id="930990.A0A067M249"/>
<evidence type="ECO:0000256" key="2">
    <source>
        <dbReference type="PIRSR" id="PIRSR000097-1"/>
    </source>
</evidence>
<evidence type="ECO:0000256" key="4">
    <source>
        <dbReference type="PIRSR" id="PIRSR000097-3"/>
    </source>
</evidence>
<dbReference type="InterPro" id="IPR036812">
    <property type="entry name" value="NAD(P)_OxRdtase_dom_sf"/>
</dbReference>
<dbReference type="InParanoid" id="A0A067M249"/>
<dbReference type="Gene3D" id="3.20.20.100">
    <property type="entry name" value="NADP-dependent oxidoreductase domain"/>
    <property type="match status" value="1"/>
</dbReference>
<dbReference type="PANTHER" id="PTHR11732">
    <property type="entry name" value="ALDO/KETO REDUCTASE"/>
    <property type="match status" value="1"/>
</dbReference>
<dbReference type="OrthoDB" id="416253at2759"/>
<dbReference type="PRINTS" id="PR00069">
    <property type="entry name" value="ALDKETRDTASE"/>
</dbReference>
<keyword evidence="7" id="KW-1185">Reference proteome</keyword>
<evidence type="ECO:0000256" key="3">
    <source>
        <dbReference type="PIRSR" id="PIRSR000097-2"/>
    </source>
</evidence>
<protein>
    <recommendedName>
        <fullName evidence="5">NADP-dependent oxidoreductase domain-containing protein</fullName>
    </recommendedName>
</protein>
<evidence type="ECO:0000313" key="7">
    <source>
        <dbReference type="Proteomes" id="UP000027195"/>
    </source>
</evidence>
<reference evidence="7" key="1">
    <citation type="journal article" date="2014" name="Proc. Natl. Acad. Sci. U.S.A.">
        <title>Extensive sampling of basidiomycete genomes demonstrates inadequacy of the white-rot/brown-rot paradigm for wood decay fungi.</title>
        <authorList>
            <person name="Riley R."/>
            <person name="Salamov A.A."/>
            <person name="Brown D.W."/>
            <person name="Nagy L.G."/>
            <person name="Floudas D."/>
            <person name="Held B.W."/>
            <person name="Levasseur A."/>
            <person name="Lombard V."/>
            <person name="Morin E."/>
            <person name="Otillar R."/>
            <person name="Lindquist E.A."/>
            <person name="Sun H."/>
            <person name="LaButti K.M."/>
            <person name="Schmutz J."/>
            <person name="Jabbour D."/>
            <person name="Luo H."/>
            <person name="Baker S.E."/>
            <person name="Pisabarro A.G."/>
            <person name="Walton J.D."/>
            <person name="Blanchette R.A."/>
            <person name="Henrissat B."/>
            <person name="Martin F."/>
            <person name="Cullen D."/>
            <person name="Hibbett D.S."/>
            <person name="Grigoriev I.V."/>
        </authorList>
    </citation>
    <scope>NUCLEOTIDE SEQUENCE [LARGE SCALE GENOMIC DNA]</scope>
    <source>
        <strain evidence="7">FD-172 SS1</strain>
    </source>
</reference>
<feature type="active site" description="Proton donor" evidence="2">
    <location>
        <position position="45"/>
    </location>
</feature>